<organism evidence="2 3">
    <name type="scientific">Kytococcus schroeteri</name>
    <dbReference type="NCBI Taxonomy" id="138300"/>
    <lineage>
        <taxon>Bacteria</taxon>
        <taxon>Bacillati</taxon>
        <taxon>Actinomycetota</taxon>
        <taxon>Actinomycetes</taxon>
        <taxon>Micrococcales</taxon>
        <taxon>Kytococcaceae</taxon>
        <taxon>Kytococcus</taxon>
    </lineage>
</organism>
<accession>A0A2I1P943</accession>
<dbReference type="Pfam" id="PF14584">
    <property type="entry name" value="DUF4446"/>
    <property type="match status" value="1"/>
</dbReference>
<dbReference type="InterPro" id="IPR027981">
    <property type="entry name" value="DUF4446"/>
</dbReference>
<dbReference type="AlphaFoldDB" id="A0A2I1P943"/>
<evidence type="ECO:0000256" key="1">
    <source>
        <dbReference type="SAM" id="MobiDB-lite"/>
    </source>
</evidence>
<dbReference type="EMBL" id="PKIZ01000019">
    <property type="protein sequence ID" value="PKZ41102.1"/>
    <property type="molecule type" value="Genomic_DNA"/>
</dbReference>
<keyword evidence="3" id="KW-1185">Reference proteome</keyword>
<sequence>MEEHGARVERLEGGASQITERTEGLDQALRQLSGNADNLDQRLKRLEHSTTSALTEVALVRYDAFGDMGGRMSFSVALLDGVGDGLVITSLNGRAHSQTYAKSVTEGRGTTALTDEEAQAVAAARGLEAESPATEAVRPLRQARR</sequence>
<proteinExistence type="predicted"/>
<evidence type="ECO:0000313" key="2">
    <source>
        <dbReference type="EMBL" id="PKZ41102.1"/>
    </source>
</evidence>
<evidence type="ECO:0000313" key="3">
    <source>
        <dbReference type="Proteomes" id="UP000234206"/>
    </source>
</evidence>
<reference evidence="2 3" key="1">
    <citation type="submission" date="2017-12" db="EMBL/GenBank/DDBJ databases">
        <title>Phylogenetic diversity of female urinary microbiome.</title>
        <authorList>
            <person name="Thomas-White K."/>
            <person name="Wolfe A.J."/>
        </authorList>
    </citation>
    <scope>NUCLEOTIDE SEQUENCE [LARGE SCALE GENOMIC DNA]</scope>
    <source>
        <strain evidence="2 3">UMB1298</strain>
    </source>
</reference>
<comment type="caution">
    <text evidence="2">The sequence shown here is derived from an EMBL/GenBank/DDBJ whole genome shotgun (WGS) entry which is preliminary data.</text>
</comment>
<protein>
    <submittedName>
        <fullName evidence="2">DUF4446 domain-containing protein</fullName>
    </submittedName>
</protein>
<dbReference type="OrthoDB" id="5244042at2"/>
<feature type="region of interest" description="Disordered" evidence="1">
    <location>
        <begin position="122"/>
        <end position="145"/>
    </location>
</feature>
<gene>
    <name evidence="2" type="ORF">CYJ76_09605</name>
</gene>
<dbReference type="Proteomes" id="UP000234206">
    <property type="component" value="Unassembled WGS sequence"/>
</dbReference>
<name>A0A2I1P943_9MICO</name>